<comment type="caution">
    <text evidence="1">The sequence shown here is derived from an EMBL/GenBank/DDBJ whole genome shotgun (WGS) entry which is preliminary data.</text>
</comment>
<dbReference type="EMBL" id="ABCB02000021">
    <property type="protein sequence ID" value="EDO59556.1"/>
    <property type="molecule type" value="Genomic_DNA"/>
</dbReference>
<reference evidence="1 2" key="2">
    <citation type="submission" date="2007-08" db="EMBL/GenBank/DDBJ databases">
        <authorList>
            <person name="Fulton L."/>
            <person name="Clifton S."/>
            <person name="Fulton B."/>
            <person name="Xu J."/>
            <person name="Minx P."/>
            <person name="Pepin K.H."/>
            <person name="Johnson M."/>
            <person name="Thiruvilangam P."/>
            <person name="Bhonagiri V."/>
            <person name="Nash W.E."/>
            <person name="Wang C."/>
            <person name="Mardis E.R."/>
            <person name="Wilson R.K."/>
        </authorList>
    </citation>
    <scope>NUCLEOTIDE SEQUENCE [LARGE SCALE GENOMIC DNA]</scope>
    <source>
        <strain evidence="1 2">DSM 753</strain>
    </source>
</reference>
<accession>A7VYC7</accession>
<dbReference type="HOGENOM" id="CLU_3268078_0_0_9"/>
<proteinExistence type="predicted"/>
<dbReference type="Proteomes" id="UP000003490">
    <property type="component" value="Unassembled WGS sequence"/>
</dbReference>
<sequence>MMIQLPPFIYQRLSRPIERLFPIVSMIIKLFSKAKSISINL</sequence>
<evidence type="ECO:0000313" key="2">
    <source>
        <dbReference type="Proteomes" id="UP000003490"/>
    </source>
</evidence>
<reference evidence="1 2" key="1">
    <citation type="submission" date="2007-08" db="EMBL/GenBank/DDBJ databases">
        <title>Draft genome sequence of Clostridium leptum (DSM 753).</title>
        <authorList>
            <person name="Sudarsanam P."/>
            <person name="Ley R."/>
            <person name="Guruge J."/>
            <person name="Turnbaugh P.J."/>
            <person name="Mahowald M."/>
            <person name="Liep D."/>
            <person name="Gordon J."/>
        </authorList>
    </citation>
    <scope>NUCLEOTIDE SEQUENCE [LARGE SCALE GENOMIC DNA]</scope>
    <source>
        <strain evidence="1 2">DSM 753</strain>
    </source>
</reference>
<dbReference type="AlphaFoldDB" id="A7VYC7"/>
<organism evidence="1 2">
    <name type="scientific">[Clostridium] leptum DSM 753</name>
    <dbReference type="NCBI Taxonomy" id="428125"/>
    <lineage>
        <taxon>Bacteria</taxon>
        <taxon>Bacillati</taxon>
        <taxon>Bacillota</taxon>
        <taxon>Clostridia</taxon>
        <taxon>Eubacteriales</taxon>
        <taxon>Oscillospiraceae</taxon>
        <taxon>Oscillospiraceae incertae sedis</taxon>
    </lineage>
</organism>
<gene>
    <name evidence="1" type="ORF">CLOLEP_03606</name>
</gene>
<name>A7VYC7_9FIRM</name>
<protein>
    <submittedName>
        <fullName evidence="1">Uncharacterized protein</fullName>
    </submittedName>
</protein>
<evidence type="ECO:0000313" key="1">
    <source>
        <dbReference type="EMBL" id="EDO59556.1"/>
    </source>
</evidence>